<dbReference type="Pfam" id="PF01168">
    <property type="entry name" value="Ala_racemase_N"/>
    <property type="match status" value="1"/>
</dbReference>
<dbReference type="PANTHER" id="PTHR10146:SF14">
    <property type="entry name" value="PYRIDOXAL PHOSPHATE HOMEOSTASIS PROTEIN"/>
    <property type="match status" value="1"/>
</dbReference>
<dbReference type="Gene3D" id="3.20.20.10">
    <property type="entry name" value="Alanine racemase"/>
    <property type="match status" value="1"/>
</dbReference>
<dbReference type="PANTHER" id="PTHR10146">
    <property type="entry name" value="PROLINE SYNTHETASE CO-TRANSCRIBED BACTERIAL HOMOLOG PROTEIN"/>
    <property type="match status" value="1"/>
</dbReference>
<dbReference type="Proteomes" id="UP000061704">
    <property type="component" value="Chromosome"/>
</dbReference>
<comment type="similarity">
    <text evidence="2 4">Belongs to the pyridoxal phosphate-binding protein YggS/PROSC family.</text>
</comment>
<gene>
    <name evidence="6" type="primary">yggS</name>
    <name evidence="6" type="ORF">ICMP_563</name>
</gene>
<dbReference type="RefSeq" id="WP_041069747.1">
    <property type="nucleotide sequence ID" value="NZ_AP010872.1"/>
</dbReference>
<dbReference type="CDD" id="cd06824">
    <property type="entry name" value="PLPDE_III_Yggs_like"/>
    <property type="match status" value="1"/>
</dbReference>
<dbReference type="HOGENOM" id="CLU_059988_0_1_6"/>
<evidence type="ECO:0000256" key="2">
    <source>
        <dbReference type="HAMAP-Rule" id="MF_02087"/>
    </source>
</evidence>
<dbReference type="EMBL" id="AP010872">
    <property type="protein sequence ID" value="BAH83404.1"/>
    <property type="molecule type" value="Genomic_DNA"/>
</dbReference>
<sequence>MISIKENLNEVRNQIMLHAIKYQRHPKDIKLLAVSKNKSISEIKEAIKFGQRFFGENYVQEAIKKIQQLNNFLSVEWHFIGTVQSNKSRLVAENFTWCHTINSLKIAQRLNDQRPTYLPPLNVLIQINISGEDSKSGVDLNILPTLAKVINNNLPYLKLRGLMTIPAREKDYKLQFSIYQKMSKIFHSMKLQYPDIDTLSLGMSDDMAAAIAAGSTLLRIGTAIFGSRDK</sequence>
<feature type="domain" description="Alanine racemase N-terminal" evidence="5">
    <location>
        <begin position="27"/>
        <end position="228"/>
    </location>
</feature>
<dbReference type="AlphaFoldDB" id="C5WDJ8"/>
<dbReference type="PIRSF" id="PIRSF004848">
    <property type="entry name" value="YBL036c_PLPDEIII"/>
    <property type="match status" value="1"/>
</dbReference>
<evidence type="ECO:0000259" key="5">
    <source>
        <dbReference type="Pfam" id="PF01168"/>
    </source>
</evidence>
<dbReference type="GO" id="GO:0030170">
    <property type="term" value="F:pyridoxal phosphate binding"/>
    <property type="evidence" value="ECO:0007669"/>
    <property type="project" value="UniProtKB-UniRule"/>
</dbReference>
<evidence type="ECO:0000313" key="7">
    <source>
        <dbReference type="Proteomes" id="UP000061704"/>
    </source>
</evidence>
<protein>
    <recommendedName>
        <fullName evidence="2">Pyridoxal phosphate homeostasis protein</fullName>
        <shortName evidence="2">PLP homeostasis protein</shortName>
    </recommendedName>
</protein>
<dbReference type="InterPro" id="IPR011078">
    <property type="entry name" value="PyrdxlP_homeostasis"/>
</dbReference>
<dbReference type="InterPro" id="IPR029066">
    <property type="entry name" value="PLP-binding_barrel"/>
</dbReference>
<feature type="modified residue" description="N6-(pyridoxal phosphate)lysine" evidence="2 3">
    <location>
        <position position="36"/>
    </location>
</feature>
<accession>C5WDJ8</accession>
<dbReference type="HAMAP" id="MF_02087">
    <property type="entry name" value="PLP_homeostasis"/>
    <property type="match status" value="1"/>
</dbReference>
<comment type="function">
    <text evidence="2">Pyridoxal 5'-phosphate (PLP)-binding protein, which is involved in PLP homeostasis.</text>
</comment>
<keyword evidence="7" id="KW-1185">Reference proteome</keyword>
<keyword evidence="1 2" id="KW-0663">Pyridoxal phosphate</keyword>
<reference evidence="6 7" key="1">
    <citation type="journal article" date="2011" name="Genome Biol. Evol.">
        <title>Reductive evolution of bacterial genome in insect gut environment.</title>
        <authorList>
            <person name="Nikoh N."/>
            <person name="Hosokawa T."/>
            <person name="Ohshima K."/>
            <person name="Hattori M."/>
            <person name="Fukatsu T."/>
        </authorList>
    </citation>
    <scope>NUCLEOTIDE SEQUENCE [LARGE SCALE GENOMIC DNA]</scope>
    <source>
        <strain evidence="6 7">Mpkobe</strain>
    </source>
</reference>
<dbReference type="STRING" id="476281.ICMP_563"/>
<evidence type="ECO:0000256" key="3">
    <source>
        <dbReference type="PIRSR" id="PIRSR004848-1"/>
    </source>
</evidence>
<evidence type="ECO:0000256" key="1">
    <source>
        <dbReference type="ARBA" id="ARBA00022898"/>
    </source>
</evidence>
<dbReference type="KEGG" id="icp:ICMP_563"/>
<name>C5WDJ8_9ENTR</name>
<dbReference type="InterPro" id="IPR001608">
    <property type="entry name" value="Ala_racemase_N"/>
</dbReference>
<evidence type="ECO:0000313" key="6">
    <source>
        <dbReference type="EMBL" id="BAH83404.1"/>
    </source>
</evidence>
<comment type="cofactor">
    <cofactor evidence="3">
        <name>pyridoxal 5'-phosphate</name>
        <dbReference type="ChEBI" id="CHEBI:597326"/>
    </cofactor>
</comment>
<dbReference type="SUPFAM" id="SSF51419">
    <property type="entry name" value="PLP-binding barrel"/>
    <property type="match status" value="1"/>
</dbReference>
<organism evidence="6 7">
    <name type="scientific">Candidatus Ishikawaella capsulata Mpkobe</name>
    <dbReference type="NCBI Taxonomy" id="476281"/>
    <lineage>
        <taxon>Bacteria</taxon>
        <taxon>Pseudomonadati</taxon>
        <taxon>Pseudomonadota</taxon>
        <taxon>Gammaproteobacteria</taxon>
        <taxon>Enterobacterales</taxon>
        <taxon>Enterobacteriaceae</taxon>
        <taxon>Candidatus Ishikawella</taxon>
    </lineage>
</organism>
<comment type="subunit">
    <text evidence="2">Monomer.</text>
</comment>
<dbReference type="FunFam" id="3.20.20.10:FF:000018">
    <property type="entry name" value="Pyridoxal phosphate homeostasis protein"/>
    <property type="match status" value="1"/>
</dbReference>
<proteinExistence type="inferred from homology"/>
<evidence type="ECO:0000256" key="4">
    <source>
        <dbReference type="RuleBase" id="RU004514"/>
    </source>
</evidence>
<dbReference type="OrthoDB" id="9804072at2"/>
<dbReference type="PROSITE" id="PS01211">
    <property type="entry name" value="UPF0001"/>
    <property type="match status" value="1"/>
</dbReference>
<dbReference type="NCBIfam" id="TIGR00044">
    <property type="entry name" value="YggS family pyridoxal phosphate-dependent enzyme"/>
    <property type="match status" value="1"/>
</dbReference>